<gene>
    <name evidence="1" type="ORF">VNO77_44270</name>
</gene>
<evidence type="ECO:0000313" key="2">
    <source>
        <dbReference type="Proteomes" id="UP001367508"/>
    </source>
</evidence>
<dbReference type="Proteomes" id="UP001367508">
    <property type="component" value="Unassembled WGS sequence"/>
</dbReference>
<keyword evidence="2" id="KW-1185">Reference proteome</keyword>
<proteinExistence type="predicted"/>
<accession>A0AAN9JWR2</accession>
<evidence type="ECO:0000313" key="1">
    <source>
        <dbReference type="EMBL" id="KAK7306338.1"/>
    </source>
</evidence>
<organism evidence="1 2">
    <name type="scientific">Canavalia gladiata</name>
    <name type="common">Sword bean</name>
    <name type="synonym">Dolichos gladiatus</name>
    <dbReference type="NCBI Taxonomy" id="3824"/>
    <lineage>
        <taxon>Eukaryota</taxon>
        <taxon>Viridiplantae</taxon>
        <taxon>Streptophyta</taxon>
        <taxon>Embryophyta</taxon>
        <taxon>Tracheophyta</taxon>
        <taxon>Spermatophyta</taxon>
        <taxon>Magnoliopsida</taxon>
        <taxon>eudicotyledons</taxon>
        <taxon>Gunneridae</taxon>
        <taxon>Pentapetalae</taxon>
        <taxon>rosids</taxon>
        <taxon>fabids</taxon>
        <taxon>Fabales</taxon>
        <taxon>Fabaceae</taxon>
        <taxon>Papilionoideae</taxon>
        <taxon>50 kb inversion clade</taxon>
        <taxon>NPAAA clade</taxon>
        <taxon>indigoferoid/millettioid clade</taxon>
        <taxon>Phaseoleae</taxon>
        <taxon>Canavalia</taxon>
    </lineage>
</organism>
<name>A0AAN9JWR2_CANGL</name>
<reference evidence="1 2" key="1">
    <citation type="submission" date="2024-01" db="EMBL/GenBank/DDBJ databases">
        <title>The genomes of 5 underutilized Papilionoideae crops provide insights into root nodulation and disease resistanc.</title>
        <authorList>
            <person name="Jiang F."/>
        </authorList>
    </citation>
    <scope>NUCLEOTIDE SEQUENCE [LARGE SCALE GENOMIC DNA]</scope>
    <source>
        <strain evidence="1">LVBAO_FW01</strain>
        <tissue evidence="1">Leaves</tissue>
    </source>
</reference>
<dbReference type="EMBL" id="JAYMYQ010000011">
    <property type="protein sequence ID" value="KAK7306338.1"/>
    <property type="molecule type" value="Genomic_DNA"/>
</dbReference>
<comment type="caution">
    <text evidence="1">The sequence shown here is derived from an EMBL/GenBank/DDBJ whole genome shotgun (WGS) entry which is preliminary data.</text>
</comment>
<dbReference type="AlphaFoldDB" id="A0AAN9JWR2"/>
<protein>
    <submittedName>
        <fullName evidence="1">Uncharacterized protein</fullName>
    </submittedName>
</protein>
<sequence>MGSQPRGSYDSTNGLGNMGSFLSNLVDPTFSTLLGILLEALAPPCTSCLANCGREGYDADLSWTITFREAQFSCRRMLKGLNGSALSIKHRSYALSHGGFFCNFRLTLKCTHERMSSHYNTRPRENSHRRLRLGMNGFFTQVPPGVRISQVERVRPLLSLEKNLSEESILRGRVFVSSRLDPFHDASTIDFALPHHLVKLPVYTMLSSWQPGQPWILIFHLNL</sequence>